<protein>
    <submittedName>
        <fullName evidence="1">Uncharacterized protein</fullName>
    </submittedName>
</protein>
<proteinExistence type="predicted"/>
<name>A0A645E301_9ZZZZ</name>
<organism evidence="1">
    <name type="scientific">bioreactor metagenome</name>
    <dbReference type="NCBI Taxonomy" id="1076179"/>
    <lineage>
        <taxon>unclassified sequences</taxon>
        <taxon>metagenomes</taxon>
        <taxon>ecological metagenomes</taxon>
    </lineage>
</organism>
<gene>
    <name evidence="1" type="ORF">SDC9_142091</name>
</gene>
<dbReference type="AlphaFoldDB" id="A0A645E301"/>
<comment type="caution">
    <text evidence="1">The sequence shown here is derived from an EMBL/GenBank/DDBJ whole genome shotgun (WGS) entry which is preliminary data.</text>
</comment>
<reference evidence="1" key="1">
    <citation type="submission" date="2019-08" db="EMBL/GenBank/DDBJ databases">
        <authorList>
            <person name="Kucharzyk K."/>
            <person name="Murdoch R.W."/>
            <person name="Higgins S."/>
            <person name="Loffler F."/>
        </authorList>
    </citation>
    <scope>NUCLEOTIDE SEQUENCE</scope>
</reference>
<sequence>MNRRWHREIAVVKGENADLTAGGKHPAQRICHRCCQTVFTIPGKADFTALCIERAADSLLQRNDRTVFHQ</sequence>
<accession>A0A645E301</accession>
<dbReference type="EMBL" id="VSSQ01041494">
    <property type="protein sequence ID" value="MPM94942.1"/>
    <property type="molecule type" value="Genomic_DNA"/>
</dbReference>
<evidence type="ECO:0000313" key="1">
    <source>
        <dbReference type="EMBL" id="MPM94942.1"/>
    </source>
</evidence>